<dbReference type="Proteomes" id="UP000011014">
    <property type="component" value="Unassembled WGS sequence"/>
</dbReference>
<name>E4Y238_OIKDI</name>
<dbReference type="AlphaFoldDB" id="E4Y238"/>
<dbReference type="EMBL" id="FN653752">
    <property type="protein sequence ID" value="CBY15932.1"/>
    <property type="molecule type" value="Genomic_DNA"/>
</dbReference>
<dbReference type="InParanoid" id="E4Y238"/>
<accession>E4Y238</accession>
<dbReference type="Proteomes" id="UP000001307">
    <property type="component" value="Unassembled WGS sequence"/>
</dbReference>
<keyword evidence="4" id="KW-1185">Reference proteome</keyword>
<protein>
    <submittedName>
        <fullName evidence="2">Uncharacterized protein</fullName>
    </submittedName>
</protein>
<gene>
    <name evidence="2" type="ORF">GSOID_T00016224001</name>
    <name evidence="3" type="ORF">GSOID_T00028843001</name>
</gene>
<reference evidence="2" key="1">
    <citation type="journal article" date="2010" name="Science">
        <title>Plasticity of animal genome architecture unmasked by rapid evolution of a pelagic tunicate.</title>
        <authorList>
            <person name="Denoeud F."/>
            <person name="Henriet S."/>
            <person name="Mungpakdee S."/>
            <person name="Aury J.M."/>
            <person name="Da Silva C."/>
            <person name="Brinkmann H."/>
            <person name="Mikhaleva J."/>
            <person name="Olsen L.C."/>
            <person name="Jubin C."/>
            <person name="Canestro C."/>
            <person name="Bouquet J.M."/>
            <person name="Danks G."/>
            <person name="Poulain J."/>
            <person name="Campsteijn C."/>
            <person name="Adamski M."/>
            <person name="Cross I."/>
            <person name="Yadetie F."/>
            <person name="Muffato M."/>
            <person name="Louis A."/>
            <person name="Butcher S."/>
            <person name="Tsagkogeorga G."/>
            <person name="Konrad A."/>
            <person name="Singh S."/>
            <person name="Jensen M.F."/>
            <person name="Cong E.H."/>
            <person name="Eikeseth-Otteraa H."/>
            <person name="Noel B."/>
            <person name="Anthouard V."/>
            <person name="Porcel B.M."/>
            <person name="Kachouri-Lafond R."/>
            <person name="Nishino A."/>
            <person name="Ugolini M."/>
            <person name="Chourrout P."/>
            <person name="Nishida H."/>
            <person name="Aasland R."/>
            <person name="Huzurbazar S."/>
            <person name="Westhof E."/>
            <person name="Delsuc F."/>
            <person name="Lehrach H."/>
            <person name="Reinhardt R."/>
            <person name="Weissenbach J."/>
            <person name="Roy S.W."/>
            <person name="Artiguenave F."/>
            <person name="Postlethwait J.H."/>
            <person name="Manak J.R."/>
            <person name="Thompson E.M."/>
            <person name="Jaillon O."/>
            <person name="Du Pasquier L."/>
            <person name="Boudinot P."/>
            <person name="Liberles D.A."/>
            <person name="Volff J.N."/>
            <person name="Philippe H."/>
            <person name="Lenhard B."/>
            <person name="Roest Crollius H."/>
            <person name="Wincker P."/>
            <person name="Chourrout D."/>
        </authorList>
    </citation>
    <scope>NUCLEOTIDE SEQUENCE [LARGE SCALE GENOMIC DNA]</scope>
</reference>
<feature type="region of interest" description="Disordered" evidence="1">
    <location>
        <begin position="97"/>
        <end position="136"/>
    </location>
</feature>
<evidence type="ECO:0000256" key="1">
    <source>
        <dbReference type="SAM" id="MobiDB-lite"/>
    </source>
</evidence>
<feature type="compositionally biased region" description="Polar residues" evidence="1">
    <location>
        <begin position="15"/>
        <end position="28"/>
    </location>
</feature>
<evidence type="ECO:0000313" key="3">
    <source>
        <dbReference type="EMBL" id="CBY36345.1"/>
    </source>
</evidence>
<feature type="compositionally biased region" description="Basic and acidic residues" evidence="1">
    <location>
        <begin position="102"/>
        <end position="115"/>
    </location>
</feature>
<feature type="compositionally biased region" description="Acidic residues" evidence="1">
    <location>
        <begin position="223"/>
        <end position="232"/>
    </location>
</feature>
<evidence type="ECO:0000313" key="2">
    <source>
        <dbReference type="EMBL" id="CBY15932.1"/>
    </source>
</evidence>
<organism evidence="2">
    <name type="scientific">Oikopleura dioica</name>
    <name type="common">Tunicate</name>
    <dbReference type="NCBI Taxonomy" id="34765"/>
    <lineage>
        <taxon>Eukaryota</taxon>
        <taxon>Metazoa</taxon>
        <taxon>Chordata</taxon>
        <taxon>Tunicata</taxon>
        <taxon>Appendicularia</taxon>
        <taxon>Copelata</taxon>
        <taxon>Oikopleuridae</taxon>
        <taxon>Oikopleura</taxon>
    </lineage>
</organism>
<evidence type="ECO:0000313" key="4">
    <source>
        <dbReference type="Proteomes" id="UP000001307"/>
    </source>
</evidence>
<proteinExistence type="predicted"/>
<feature type="region of interest" description="Disordered" evidence="1">
    <location>
        <begin position="223"/>
        <end position="259"/>
    </location>
</feature>
<sequence>MGTAPSATVDPGNYDQRSTPQVPMQPRNSGDDCVTVPGAVYQSETCCCTPSPQGWAKLGAFFSGGAMALALYIILASLHQCLPSAVSRADNVVIPGGADSPDVDRPVTHFPKPRDSTPAGVLRRRRRRRDSTAWRDEQGSGQFAVFGSGDGCDIGANQNSAAPSAVSSKWATESVFTSISQVPGVRFGEEINLFDENREGSGFVDAIGVADSGVVLQPLFFGEEADEDDTDSEVSRIDEGSEELFINASGDGLERETPL</sequence>
<dbReference type="EMBL" id="FN654762">
    <property type="protein sequence ID" value="CBY36345.1"/>
    <property type="molecule type" value="Genomic_DNA"/>
</dbReference>
<feature type="region of interest" description="Disordered" evidence="1">
    <location>
        <begin position="1"/>
        <end position="30"/>
    </location>
</feature>